<reference evidence="2" key="1">
    <citation type="submission" date="2023-05" db="EMBL/GenBank/DDBJ databases">
        <title>Whole genome sequence of Commensalibacter sp.</title>
        <authorList>
            <person name="Charoenyingcharoen P."/>
            <person name="Yukphan P."/>
        </authorList>
    </citation>
    <scope>NUCLEOTIDE SEQUENCE</scope>
    <source>
        <strain evidence="2">TBRC 16381</strain>
    </source>
</reference>
<name>A0ABT6Q2Q9_9PROT</name>
<dbReference type="Pfam" id="PF02630">
    <property type="entry name" value="SCO1-SenC"/>
    <property type="match status" value="1"/>
</dbReference>
<evidence type="ECO:0000313" key="3">
    <source>
        <dbReference type="Proteomes" id="UP001431634"/>
    </source>
</evidence>
<evidence type="ECO:0000256" key="1">
    <source>
        <dbReference type="ARBA" id="ARBA00010996"/>
    </source>
</evidence>
<keyword evidence="3" id="KW-1185">Reference proteome</keyword>
<protein>
    <submittedName>
        <fullName evidence="2">SCO family protein</fullName>
    </submittedName>
</protein>
<dbReference type="SUPFAM" id="SSF52833">
    <property type="entry name" value="Thioredoxin-like"/>
    <property type="match status" value="1"/>
</dbReference>
<dbReference type="CDD" id="cd02968">
    <property type="entry name" value="SCO"/>
    <property type="match status" value="1"/>
</dbReference>
<dbReference type="PANTHER" id="PTHR12151">
    <property type="entry name" value="ELECTRON TRANSPORT PROTIN SCO1/SENC FAMILY MEMBER"/>
    <property type="match status" value="1"/>
</dbReference>
<evidence type="ECO:0000313" key="2">
    <source>
        <dbReference type="EMBL" id="MDI2091408.1"/>
    </source>
</evidence>
<gene>
    <name evidence="2" type="ORF">QJV27_08500</name>
</gene>
<dbReference type="Gene3D" id="3.40.30.10">
    <property type="entry name" value="Glutaredoxin"/>
    <property type="match status" value="1"/>
</dbReference>
<dbReference type="Proteomes" id="UP001431634">
    <property type="component" value="Unassembled WGS sequence"/>
</dbReference>
<dbReference type="InterPro" id="IPR003782">
    <property type="entry name" value="SCO1/SenC"/>
</dbReference>
<comment type="caution">
    <text evidence="2">The sequence shown here is derived from an EMBL/GenBank/DDBJ whole genome shotgun (WGS) entry which is preliminary data.</text>
</comment>
<organism evidence="2 3">
    <name type="scientific">Commensalibacter oyaizuii</name>
    <dbReference type="NCBI Taxonomy" id="3043873"/>
    <lineage>
        <taxon>Bacteria</taxon>
        <taxon>Pseudomonadati</taxon>
        <taxon>Pseudomonadota</taxon>
        <taxon>Alphaproteobacteria</taxon>
        <taxon>Acetobacterales</taxon>
        <taxon>Acetobacteraceae</taxon>
    </lineage>
</organism>
<proteinExistence type="inferred from homology"/>
<sequence length="201" mass="22437">MTEKKKLPLWIFFVIALIIALAGGYAAIHYTVKSTQVAPQQSNTIGGSFQLLSPSGNVVNDGIFRGKWMLMYFGASRCLHNECSKNLIKMGKVIELLGNKASKLSPIFISFDIQYDTPSRLMLYMKPFNHKILALTGGELAIRDISILYHIPLNKIKAGEKTELIVPYNQFIVMDPQGIYNSSIPTEDSAEQIAQKLDKII</sequence>
<dbReference type="InterPro" id="IPR036249">
    <property type="entry name" value="Thioredoxin-like_sf"/>
</dbReference>
<accession>A0ABT6Q2Q9</accession>
<dbReference type="EMBL" id="JASBAO010000001">
    <property type="protein sequence ID" value="MDI2091408.1"/>
    <property type="molecule type" value="Genomic_DNA"/>
</dbReference>
<comment type="similarity">
    <text evidence="1">Belongs to the SCO1/2 family.</text>
</comment>
<dbReference type="RefSeq" id="WP_281448504.1">
    <property type="nucleotide sequence ID" value="NZ_JASBAO010000001.1"/>
</dbReference>
<dbReference type="PANTHER" id="PTHR12151:SF25">
    <property type="entry name" value="LINALOOL DEHYDRATASE_ISOMERASE DOMAIN-CONTAINING PROTEIN"/>
    <property type="match status" value="1"/>
</dbReference>